<dbReference type="InterPro" id="IPR007845">
    <property type="entry name" value="HemS/ChuX_dom"/>
</dbReference>
<dbReference type="InterPro" id="IPR003593">
    <property type="entry name" value="AAA+_ATPase"/>
</dbReference>
<evidence type="ECO:0000256" key="3">
    <source>
        <dbReference type="ARBA" id="ARBA00022840"/>
    </source>
</evidence>
<evidence type="ECO:0000256" key="5">
    <source>
        <dbReference type="ARBA" id="ARBA00037066"/>
    </source>
</evidence>
<dbReference type="CDD" id="cd16831">
    <property type="entry name" value="HemS-like_C"/>
    <property type="match status" value="1"/>
</dbReference>
<dbReference type="FunFam" id="3.40.50.300:FF:000134">
    <property type="entry name" value="Iron-enterobactin ABC transporter ATP-binding protein"/>
    <property type="match status" value="1"/>
</dbReference>
<comment type="caution">
    <text evidence="7">The sequence shown here is derived from an EMBL/GenBank/DDBJ whole genome shotgun (WGS) entry which is preliminary data.</text>
</comment>
<dbReference type="CDD" id="cd16830">
    <property type="entry name" value="HemS-like_N"/>
    <property type="match status" value="1"/>
</dbReference>
<evidence type="ECO:0000256" key="2">
    <source>
        <dbReference type="ARBA" id="ARBA00022741"/>
    </source>
</evidence>
<dbReference type="Pfam" id="PF00005">
    <property type="entry name" value="ABC_tran"/>
    <property type="match status" value="1"/>
</dbReference>
<proteinExistence type="predicted"/>
<name>A0A7W8ZKN0_9SPHI</name>
<dbReference type="Proteomes" id="UP000537204">
    <property type="component" value="Unassembled WGS sequence"/>
</dbReference>
<sequence length="614" mass="68894">MLTVENITYEINNRTLIRNLSFSMCCGEVVAILGANGAGKSTLLKMLSGEKKNAEGNILLNGKAIHSYASADLAKKRAVLSQHNVVNVDFLVRDIVMMGRYPHYKNNPGKNDRNVVRQTMDVCGVSELEERSILTLSGGEQQRVQLARVLAQIWDCPGALLLMDEPVSGMDLQYQQQTLAIVTALARKNFMVITVLHDINLAAQYADRILMLKNGRKWNDGSPAEVLNTRNVYNIFSIEAEVSINRQSLKPFVLPKEVLIDSNKFHSNSYHMSTDNLKNLKETYLSYKNANPGKRIRDIAAALNVSEAELLMTGLDETVTRLSHDFESVLKAVPTLGHVMALTRNEYCVHERKGAYEKISFTPHAGLVLGDDIDLRLFLSGWKYGFAVVEEKTTSLQFFDGLGVAVHKIYLTEKSNKDAFKALVDNFTAHDQQAAVLSKDQQRRPAAGKPDSEVDLTGFQEGWNNMQDTHEFFMLMRKFGVSRIQAMHLAPEGRTKEIALDTFKGLITECAERQVPVMVFTGNPGCIQIHSGLVTNLMERGEWFNVLDPEFNLHLRLDGISSIWQVVKPSADGDINSLEVYDKDGEMIVQFFGKRKPGIPELEEWREILKLELA</sequence>
<keyword evidence="1" id="KW-0813">Transport</keyword>
<dbReference type="Gene3D" id="3.40.50.300">
    <property type="entry name" value="P-loop containing nucleotide triphosphate hydrolases"/>
    <property type="match status" value="1"/>
</dbReference>
<keyword evidence="3" id="KW-0067">ATP-binding</keyword>
<evidence type="ECO:0000259" key="6">
    <source>
        <dbReference type="PROSITE" id="PS50893"/>
    </source>
</evidence>
<evidence type="ECO:0000256" key="1">
    <source>
        <dbReference type="ARBA" id="ARBA00022448"/>
    </source>
</evidence>
<dbReference type="GO" id="GO:0016887">
    <property type="term" value="F:ATP hydrolysis activity"/>
    <property type="evidence" value="ECO:0007669"/>
    <property type="project" value="InterPro"/>
</dbReference>
<reference evidence="7 8" key="1">
    <citation type="submission" date="2020-08" db="EMBL/GenBank/DDBJ databases">
        <title>Genomic Encyclopedia of Type Strains, Phase IV (KMG-V): Genome sequencing to study the core and pangenomes of soil and plant-associated prokaryotes.</title>
        <authorList>
            <person name="Whitman W."/>
        </authorList>
    </citation>
    <scope>NUCLEOTIDE SEQUENCE [LARGE SCALE GENOMIC DNA]</scope>
    <source>
        <strain evidence="7 8">S3M1</strain>
    </source>
</reference>
<evidence type="ECO:0000313" key="7">
    <source>
        <dbReference type="EMBL" id="MBB5635789.1"/>
    </source>
</evidence>
<protein>
    <submittedName>
        <fullName evidence="7">Putative heme degradation protein/ABC-type hemin transport system ATPase subunit</fullName>
    </submittedName>
</protein>
<keyword evidence="4" id="KW-1278">Translocase</keyword>
<comment type="function">
    <text evidence="5">Part of the ABC transporter complex HmuTUV involved in hemin import. Responsible for energy coupling to the transport system.</text>
</comment>
<dbReference type="PROSITE" id="PS00211">
    <property type="entry name" value="ABC_TRANSPORTER_1"/>
    <property type="match status" value="1"/>
</dbReference>
<dbReference type="RefSeq" id="WP_183880830.1">
    <property type="nucleotide sequence ID" value="NZ_JACHCE010000002.1"/>
</dbReference>
<dbReference type="PANTHER" id="PTHR42794">
    <property type="entry name" value="HEMIN IMPORT ATP-BINDING PROTEIN HMUV"/>
    <property type="match status" value="1"/>
</dbReference>
<dbReference type="EMBL" id="JACHCE010000002">
    <property type="protein sequence ID" value="MBB5635789.1"/>
    <property type="molecule type" value="Genomic_DNA"/>
</dbReference>
<dbReference type="SUPFAM" id="SSF144064">
    <property type="entry name" value="Heme iron utilization protein-like"/>
    <property type="match status" value="1"/>
</dbReference>
<dbReference type="AlphaFoldDB" id="A0A7W8ZKN0"/>
<dbReference type="SMART" id="SM00382">
    <property type="entry name" value="AAA"/>
    <property type="match status" value="1"/>
</dbReference>
<dbReference type="PANTHER" id="PTHR42794:SF1">
    <property type="entry name" value="HEMIN IMPORT ATP-BINDING PROTEIN HMUV"/>
    <property type="match status" value="1"/>
</dbReference>
<dbReference type="InterPro" id="IPR003439">
    <property type="entry name" value="ABC_transporter-like_ATP-bd"/>
</dbReference>
<evidence type="ECO:0000313" key="8">
    <source>
        <dbReference type="Proteomes" id="UP000537204"/>
    </source>
</evidence>
<accession>A0A7W8ZKN0</accession>
<dbReference type="GO" id="GO:0005524">
    <property type="term" value="F:ATP binding"/>
    <property type="evidence" value="ECO:0007669"/>
    <property type="project" value="UniProtKB-KW"/>
</dbReference>
<dbReference type="Pfam" id="PF05171">
    <property type="entry name" value="HemS"/>
    <property type="match status" value="2"/>
</dbReference>
<dbReference type="Gene3D" id="3.40.1570.10">
    <property type="entry name" value="HemS/ChuS/ChuX like domains"/>
    <property type="match status" value="2"/>
</dbReference>
<dbReference type="InterPro" id="IPR027417">
    <property type="entry name" value="P-loop_NTPase"/>
</dbReference>
<dbReference type="InterPro" id="IPR017871">
    <property type="entry name" value="ABC_transporter-like_CS"/>
</dbReference>
<organism evidence="7 8">
    <name type="scientific">Pedobacter cryoconitis</name>
    <dbReference type="NCBI Taxonomy" id="188932"/>
    <lineage>
        <taxon>Bacteria</taxon>
        <taxon>Pseudomonadati</taxon>
        <taxon>Bacteroidota</taxon>
        <taxon>Sphingobacteriia</taxon>
        <taxon>Sphingobacteriales</taxon>
        <taxon>Sphingobacteriaceae</taxon>
        <taxon>Pedobacter</taxon>
    </lineage>
</organism>
<dbReference type="NCBIfam" id="NF010068">
    <property type="entry name" value="PRK13548.1"/>
    <property type="match status" value="1"/>
</dbReference>
<gene>
    <name evidence="7" type="ORF">HDE68_001677</name>
</gene>
<dbReference type="GO" id="GO:0006826">
    <property type="term" value="P:iron ion transport"/>
    <property type="evidence" value="ECO:0007669"/>
    <property type="project" value="InterPro"/>
</dbReference>
<dbReference type="CDD" id="cd03214">
    <property type="entry name" value="ABC_Iron-Siderophores_B12_Hemin"/>
    <property type="match status" value="1"/>
</dbReference>
<keyword evidence="2" id="KW-0547">Nucleotide-binding</keyword>
<feature type="domain" description="ABC transporter" evidence="6">
    <location>
        <begin position="2"/>
        <end position="239"/>
    </location>
</feature>
<evidence type="ECO:0000256" key="4">
    <source>
        <dbReference type="ARBA" id="ARBA00022967"/>
    </source>
</evidence>
<dbReference type="SUPFAM" id="SSF52540">
    <property type="entry name" value="P-loop containing nucleoside triphosphate hydrolases"/>
    <property type="match status" value="1"/>
</dbReference>
<dbReference type="InterPro" id="IPR053733">
    <property type="entry name" value="Heme_Transport_Util_sf"/>
</dbReference>
<dbReference type="PROSITE" id="PS50893">
    <property type="entry name" value="ABC_TRANSPORTER_2"/>
    <property type="match status" value="1"/>
</dbReference>